<evidence type="ECO:0000313" key="7">
    <source>
        <dbReference type="Proteomes" id="UP000070539"/>
    </source>
</evidence>
<sequence>MSKSWYPIIDYNKCCECGKCVNKCRQGVYDKSKMPKPIVIYPQGCIQGCHGCGNLCSEKAITYEGDNGNRINRRRMF</sequence>
<evidence type="ECO:0000256" key="1">
    <source>
        <dbReference type="ARBA" id="ARBA00022485"/>
    </source>
</evidence>
<comment type="caution">
    <text evidence="6">The sequence shown here is derived from an EMBL/GenBank/DDBJ whole genome shotgun (WGS) entry which is preliminary data.</text>
</comment>
<keyword evidence="7" id="KW-1185">Reference proteome</keyword>
<organism evidence="6 7">
    <name type="scientific">Anaerotignum neopropionicum</name>
    <dbReference type="NCBI Taxonomy" id="36847"/>
    <lineage>
        <taxon>Bacteria</taxon>
        <taxon>Bacillati</taxon>
        <taxon>Bacillota</taxon>
        <taxon>Clostridia</taxon>
        <taxon>Lachnospirales</taxon>
        <taxon>Anaerotignaceae</taxon>
        <taxon>Anaerotignum</taxon>
    </lineage>
</organism>
<accession>A0A136WCK9</accession>
<feature type="domain" description="4Fe-4S ferredoxin-type" evidence="5">
    <location>
        <begin position="5"/>
        <end position="34"/>
    </location>
</feature>
<keyword evidence="2" id="KW-0479">Metal-binding</keyword>
<dbReference type="PANTHER" id="PTHR43687">
    <property type="entry name" value="ADENYLYLSULFATE REDUCTASE, BETA SUBUNIT"/>
    <property type="match status" value="1"/>
</dbReference>
<evidence type="ECO:0000313" key="6">
    <source>
        <dbReference type="EMBL" id="KXL52265.1"/>
    </source>
</evidence>
<dbReference type="Pfam" id="PF13237">
    <property type="entry name" value="Fer4_10"/>
    <property type="match status" value="1"/>
</dbReference>
<dbReference type="EMBL" id="LRVM01000009">
    <property type="protein sequence ID" value="KXL52265.1"/>
    <property type="molecule type" value="Genomic_DNA"/>
</dbReference>
<dbReference type="AlphaFoldDB" id="A0A136WCK9"/>
<dbReference type="SUPFAM" id="SSF54862">
    <property type="entry name" value="4Fe-4S ferredoxins"/>
    <property type="match status" value="1"/>
</dbReference>
<feature type="domain" description="4Fe-4S ferredoxin-type" evidence="5">
    <location>
        <begin position="36"/>
        <end position="66"/>
    </location>
</feature>
<dbReference type="PROSITE" id="PS51379">
    <property type="entry name" value="4FE4S_FER_2"/>
    <property type="match status" value="2"/>
</dbReference>
<keyword evidence="3" id="KW-0408">Iron</keyword>
<dbReference type="RefSeq" id="WP_066089523.1">
    <property type="nucleotide sequence ID" value="NZ_LRVM01000009.1"/>
</dbReference>
<reference evidence="6 7" key="1">
    <citation type="submission" date="2016-01" db="EMBL/GenBank/DDBJ databases">
        <title>Genome sequence of Clostridium neopropionicum X4, DSM-3847.</title>
        <authorList>
            <person name="Poehlein A."/>
            <person name="Beck M.H."/>
            <person name="Bengelsdorf F.R."/>
            <person name="Daniel R."/>
            <person name="Duerre P."/>
        </authorList>
    </citation>
    <scope>NUCLEOTIDE SEQUENCE [LARGE SCALE GENOMIC DNA]</scope>
    <source>
        <strain evidence="6 7">DSM-3847</strain>
    </source>
</reference>
<keyword evidence="1" id="KW-0004">4Fe-4S</keyword>
<dbReference type="InterPro" id="IPR050572">
    <property type="entry name" value="Fe-S_Ferredoxin"/>
</dbReference>
<dbReference type="GO" id="GO:0046872">
    <property type="term" value="F:metal ion binding"/>
    <property type="evidence" value="ECO:0007669"/>
    <property type="project" value="UniProtKB-KW"/>
</dbReference>
<proteinExistence type="predicted"/>
<evidence type="ECO:0000256" key="2">
    <source>
        <dbReference type="ARBA" id="ARBA00022723"/>
    </source>
</evidence>
<gene>
    <name evidence="6" type="ORF">CLNEO_24300</name>
</gene>
<evidence type="ECO:0000259" key="5">
    <source>
        <dbReference type="PROSITE" id="PS51379"/>
    </source>
</evidence>
<evidence type="ECO:0000256" key="3">
    <source>
        <dbReference type="ARBA" id="ARBA00023004"/>
    </source>
</evidence>
<protein>
    <recommendedName>
        <fullName evidence="5">4Fe-4S ferredoxin-type domain-containing protein</fullName>
    </recommendedName>
</protein>
<keyword evidence="4" id="KW-0411">Iron-sulfur</keyword>
<dbReference type="OrthoDB" id="9813995at2"/>
<dbReference type="Gene3D" id="3.30.70.20">
    <property type="match status" value="1"/>
</dbReference>
<dbReference type="InterPro" id="IPR017896">
    <property type="entry name" value="4Fe4S_Fe-S-bd"/>
</dbReference>
<dbReference type="Proteomes" id="UP000070539">
    <property type="component" value="Unassembled WGS sequence"/>
</dbReference>
<evidence type="ECO:0000256" key="4">
    <source>
        <dbReference type="ARBA" id="ARBA00023014"/>
    </source>
</evidence>
<dbReference type="GO" id="GO:0051539">
    <property type="term" value="F:4 iron, 4 sulfur cluster binding"/>
    <property type="evidence" value="ECO:0007669"/>
    <property type="project" value="UniProtKB-KW"/>
</dbReference>
<dbReference type="PANTHER" id="PTHR43687:SF1">
    <property type="entry name" value="FERREDOXIN III"/>
    <property type="match status" value="1"/>
</dbReference>
<dbReference type="STRING" id="36847.CLNEO_24300"/>
<name>A0A136WCK9_9FIRM</name>